<dbReference type="Gene3D" id="3.40.50.11440">
    <property type="match status" value="1"/>
</dbReference>
<dbReference type="InterPro" id="IPR047926">
    <property type="entry name" value="Ni_dep_LarA"/>
</dbReference>
<dbReference type="PANTHER" id="PTHR33171:SF17">
    <property type="entry name" value="LARA-LIKE N-TERMINAL DOMAIN-CONTAINING PROTEIN"/>
    <property type="match status" value="1"/>
</dbReference>
<feature type="domain" description="Lactate racemase C-terminal" evidence="2">
    <location>
        <begin position="178"/>
        <end position="250"/>
    </location>
</feature>
<feature type="non-terminal residue" evidence="3">
    <location>
        <position position="1"/>
    </location>
</feature>
<feature type="domain" description="LarA-like N-terminal" evidence="1">
    <location>
        <begin position="2"/>
        <end position="118"/>
    </location>
</feature>
<dbReference type="Pfam" id="PF21113">
    <property type="entry name" value="LarA_C"/>
    <property type="match status" value="1"/>
</dbReference>
<accession>X0W049</accession>
<reference evidence="3" key="1">
    <citation type="journal article" date="2014" name="Front. Microbiol.">
        <title>High frequency of phylogenetically diverse reductive dehalogenase-homologous genes in deep subseafloor sedimentary metagenomes.</title>
        <authorList>
            <person name="Kawai M."/>
            <person name="Futagami T."/>
            <person name="Toyoda A."/>
            <person name="Takaki Y."/>
            <person name="Nishi S."/>
            <person name="Hori S."/>
            <person name="Arai W."/>
            <person name="Tsubouchi T."/>
            <person name="Morono Y."/>
            <person name="Uchiyama I."/>
            <person name="Ito T."/>
            <person name="Fujiyama A."/>
            <person name="Inagaki F."/>
            <person name="Takami H."/>
        </authorList>
    </citation>
    <scope>NUCLEOTIDE SEQUENCE</scope>
    <source>
        <strain evidence="3">Expedition CK06-06</strain>
    </source>
</reference>
<proteinExistence type="predicted"/>
<dbReference type="GO" id="GO:0050043">
    <property type="term" value="F:lactate racemase activity"/>
    <property type="evidence" value="ECO:0007669"/>
    <property type="project" value="InterPro"/>
</dbReference>
<comment type="caution">
    <text evidence="3">The sequence shown here is derived from an EMBL/GenBank/DDBJ whole genome shotgun (WGS) entry which is preliminary data.</text>
</comment>
<evidence type="ECO:0000259" key="1">
    <source>
        <dbReference type="Pfam" id="PF09861"/>
    </source>
</evidence>
<evidence type="ECO:0000259" key="2">
    <source>
        <dbReference type="Pfam" id="PF21113"/>
    </source>
</evidence>
<protein>
    <submittedName>
        <fullName evidence="3">Uncharacterized protein</fullName>
    </submittedName>
</protein>
<dbReference type="InterPro" id="IPR048520">
    <property type="entry name" value="LarA_C"/>
</dbReference>
<dbReference type="InterPro" id="IPR048068">
    <property type="entry name" value="LarA-like"/>
</dbReference>
<dbReference type="EMBL" id="BARS01032747">
    <property type="protein sequence ID" value="GAG18018.1"/>
    <property type="molecule type" value="Genomic_DNA"/>
</dbReference>
<dbReference type="InterPro" id="IPR018657">
    <property type="entry name" value="LarA-like_N"/>
</dbReference>
<dbReference type="Pfam" id="PF09861">
    <property type="entry name" value="Lar_N"/>
    <property type="match status" value="1"/>
</dbReference>
<dbReference type="AlphaFoldDB" id="X0W049"/>
<feature type="non-terminal residue" evidence="3">
    <location>
        <position position="260"/>
    </location>
</feature>
<evidence type="ECO:0000313" key="3">
    <source>
        <dbReference type="EMBL" id="GAG18018.1"/>
    </source>
</evidence>
<sequence>EKSVRLVVATGLHRPSTEEELMERLGKGLLNRLEVWNHDARDDSSLVNLGRTSRGTPLWLNKAVQESDLVIGDGYIEPHFFAGYTGGGKNILPGVSGLETIKANHGAAMIDHPQARAGVLDGNPIYEDIVEGARRGGLDFSINVTLDPQKRISGIFAGGFEEAHRAGSEFLDGHVKVETPEADIVVTTNGGYPLDRDLYQAVKGMTVAEGIVREGGVAIVASECMDGVGHPKFRELVERGGSPMEILEIIRAPGFFEIDQ</sequence>
<dbReference type="NCBIfam" id="NF033504">
    <property type="entry name" value="Ni_dep_LarA"/>
    <property type="match status" value="1"/>
</dbReference>
<gene>
    <name evidence="3" type="ORF">S01H1_50800</name>
</gene>
<name>X0W049_9ZZZZ</name>
<organism evidence="3">
    <name type="scientific">marine sediment metagenome</name>
    <dbReference type="NCBI Taxonomy" id="412755"/>
    <lineage>
        <taxon>unclassified sequences</taxon>
        <taxon>metagenomes</taxon>
        <taxon>ecological metagenomes</taxon>
    </lineage>
</organism>
<dbReference type="PANTHER" id="PTHR33171">
    <property type="entry name" value="LAR_N DOMAIN-CONTAINING PROTEIN"/>
    <property type="match status" value="1"/>
</dbReference>